<dbReference type="GO" id="GO:0032580">
    <property type="term" value="C:Golgi cisterna membrane"/>
    <property type="evidence" value="ECO:0007669"/>
    <property type="project" value="UniProtKB-SubCell"/>
</dbReference>
<keyword evidence="3 9" id="KW-0808">Transferase</keyword>
<dbReference type="InterPro" id="IPR008428">
    <property type="entry name" value="Chond_GalNAc"/>
</dbReference>
<reference evidence="10" key="1">
    <citation type="journal article" date="2010" name="Science">
        <title>Plasticity of animal genome architecture unmasked by rapid evolution of a pelagic tunicate.</title>
        <authorList>
            <person name="Denoeud F."/>
            <person name="Henriet S."/>
            <person name="Mungpakdee S."/>
            <person name="Aury J.M."/>
            <person name="Da Silva C."/>
            <person name="Brinkmann H."/>
            <person name="Mikhaleva J."/>
            <person name="Olsen L.C."/>
            <person name="Jubin C."/>
            <person name="Canestro C."/>
            <person name="Bouquet J.M."/>
            <person name="Danks G."/>
            <person name="Poulain J."/>
            <person name="Campsteijn C."/>
            <person name="Adamski M."/>
            <person name="Cross I."/>
            <person name="Yadetie F."/>
            <person name="Muffato M."/>
            <person name="Louis A."/>
            <person name="Butcher S."/>
            <person name="Tsagkogeorga G."/>
            <person name="Konrad A."/>
            <person name="Singh S."/>
            <person name="Jensen M.F."/>
            <person name="Cong E.H."/>
            <person name="Eikeseth-Otteraa H."/>
            <person name="Noel B."/>
            <person name="Anthouard V."/>
            <person name="Porcel B.M."/>
            <person name="Kachouri-Lafond R."/>
            <person name="Nishino A."/>
            <person name="Ugolini M."/>
            <person name="Chourrout P."/>
            <person name="Nishida H."/>
            <person name="Aasland R."/>
            <person name="Huzurbazar S."/>
            <person name="Westhof E."/>
            <person name="Delsuc F."/>
            <person name="Lehrach H."/>
            <person name="Reinhardt R."/>
            <person name="Weissenbach J."/>
            <person name="Roy S.W."/>
            <person name="Artiguenave F."/>
            <person name="Postlethwait J.H."/>
            <person name="Manak J.R."/>
            <person name="Thompson E.M."/>
            <person name="Jaillon O."/>
            <person name="Du Pasquier L."/>
            <person name="Boudinot P."/>
            <person name="Liberles D.A."/>
            <person name="Volff J.N."/>
            <person name="Philippe H."/>
            <person name="Lenhard B."/>
            <person name="Roest Crollius H."/>
            <person name="Wincker P."/>
            <person name="Chourrout D."/>
        </authorList>
    </citation>
    <scope>NUCLEOTIDE SEQUENCE [LARGE SCALE GENOMIC DNA]</scope>
</reference>
<gene>
    <name evidence="10" type="ORF">GSOID_T00014427001</name>
</gene>
<protein>
    <recommendedName>
        <fullName evidence="9">Hexosyltransferase</fullName>
        <ecNumber evidence="9">2.4.1.-</ecNumber>
    </recommendedName>
</protein>
<dbReference type="PANTHER" id="PTHR12369">
    <property type="entry name" value="CHONDROITIN SYNTHASE"/>
    <property type="match status" value="1"/>
</dbReference>
<dbReference type="OrthoDB" id="431432at2759"/>
<evidence type="ECO:0000313" key="10">
    <source>
        <dbReference type="EMBL" id="CBY10816.1"/>
    </source>
</evidence>
<dbReference type="AlphaFoldDB" id="E4XL55"/>
<keyword evidence="8" id="KW-0472">Membrane</keyword>
<sequence>MGGPGVLFSNELIRRIRPFLSTCTKELLTEHEDVEIGRCVWKHLAISCTNSKDLQTLFFQNWSKTRRNVESGSEERVAKHIAEGKPRTAINKEEKNEILDFRKALSQNRVKSGERSFAVCSSSAGKMLLQATSKGSHVILKRKTAFPIAKIIDVNYHQPITFITPVSGREDNLMRFLENWRKLVENDKHLNLIIAVGGNAKEVSKIRNTLRDFELDSLGPRRVSVIECGEPFARGRCLNHGIKLLKLENSFYICDVDLVLQSDSVRRIRFLSKDNAYFPVFFSQYETSNSTEITEQNGFWRSFSFGMAAMQKSTFDKSGGFDKFLFGWGGEDTALFEDLVRKEVKIVRAIDPGLFHPWHSKSCPSNLSAKQHLDCVSTRASHKSSKTMLSRMFFADKLNKM</sequence>
<keyword evidence="5 9" id="KW-0735">Signal-anchor</keyword>
<dbReference type="EMBL" id="FN653067">
    <property type="protein sequence ID" value="CBY10816.1"/>
    <property type="molecule type" value="Genomic_DNA"/>
</dbReference>
<name>E4XL55_OIKDI</name>
<evidence type="ECO:0000256" key="9">
    <source>
        <dbReference type="RuleBase" id="RU364016"/>
    </source>
</evidence>
<keyword evidence="6" id="KW-1133">Transmembrane helix</keyword>
<dbReference type="Gene3D" id="3.90.550.10">
    <property type="entry name" value="Spore Coat Polysaccharide Biosynthesis Protein SpsA, Chain A"/>
    <property type="match status" value="1"/>
</dbReference>
<keyword evidence="4" id="KW-0812">Transmembrane</keyword>
<evidence type="ECO:0000256" key="6">
    <source>
        <dbReference type="ARBA" id="ARBA00022989"/>
    </source>
</evidence>
<organism evidence="10">
    <name type="scientific">Oikopleura dioica</name>
    <name type="common">Tunicate</name>
    <dbReference type="NCBI Taxonomy" id="34765"/>
    <lineage>
        <taxon>Eukaryota</taxon>
        <taxon>Metazoa</taxon>
        <taxon>Chordata</taxon>
        <taxon>Tunicata</taxon>
        <taxon>Appendicularia</taxon>
        <taxon>Copelata</taxon>
        <taxon>Oikopleuridae</taxon>
        <taxon>Oikopleura</taxon>
    </lineage>
</organism>
<dbReference type="EC" id="2.4.1.-" evidence="9"/>
<dbReference type="SUPFAM" id="SSF53448">
    <property type="entry name" value="Nucleotide-diphospho-sugar transferases"/>
    <property type="match status" value="1"/>
</dbReference>
<dbReference type="InterPro" id="IPR051227">
    <property type="entry name" value="CS_glycosyltransferase"/>
</dbReference>
<dbReference type="Gene3D" id="3.90.550.50">
    <property type="match status" value="1"/>
</dbReference>
<evidence type="ECO:0000256" key="2">
    <source>
        <dbReference type="ARBA" id="ARBA00009239"/>
    </source>
</evidence>
<evidence type="ECO:0000313" key="11">
    <source>
        <dbReference type="Proteomes" id="UP000001307"/>
    </source>
</evidence>
<keyword evidence="7 9" id="KW-0333">Golgi apparatus</keyword>
<dbReference type="InParanoid" id="E4XL55"/>
<dbReference type="InterPro" id="IPR029044">
    <property type="entry name" value="Nucleotide-diphossugar_trans"/>
</dbReference>
<evidence type="ECO:0000256" key="5">
    <source>
        <dbReference type="ARBA" id="ARBA00022968"/>
    </source>
</evidence>
<evidence type="ECO:0000256" key="1">
    <source>
        <dbReference type="ARBA" id="ARBA00004447"/>
    </source>
</evidence>
<evidence type="ECO:0000256" key="7">
    <source>
        <dbReference type="ARBA" id="ARBA00023034"/>
    </source>
</evidence>
<comment type="similarity">
    <text evidence="2 9">Belongs to the chondroitin N-acetylgalactosaminyltransferase family.</text>
</comment>
<dbReference type="PANTHER" id="PTHR12369:SF45">
    <property type="entry name" value="HEXOSYLTRANSFERASE"/>
    <property type="match status" value="1"/>
</dbReference>
<evidence type="ECO:0000256" key="4">
    <source>
        <dbReference type="ARBA" id="ARBA00022692"/>
    </source>
</evidence>
<accession>E4XL55</accession>
<dbReference type="Pfam" id="PF05679">
    <property type="entry name" value="CHGN"/>
    <property type="match status" value="2"/>
</dbReference>
<evidence type="ECO:0000256" key="3">
    <source>
        <dbReference type="ARBA" id="ARBA00022679"/>
    </source>
</evidence>
<comment type="subcellular location">
    <subcellularLocation>
        <location evidence="1 9">Golgi apparatus</location>
        <location evidence="1 9">Golgi stack membrane</location>
        <topology evidence="1 9">Single-pass type II membrane protein</topology>
    </subcellularLocation>
</comment>
<proteinExistence type="inferred from homology"/>
<evidence type="ECO:0000256" key="8">
    <source>
        <dbReference type="ARBA" id="ARBA00023136"/>
    </source>
</evidence>
<dbReference type="GO" id="GO:0047238">
    <property type="term" value="F:glucuronosyl-N-acetylgalactosaminyl-proteoglycan 4-beta-N-acetylgalactosaminyltransferase activity"/>
    <property type="evidence" value="ECO:0007669"/>
    <property type="project" value="TreeGrafter"/>
</dbReference>
<keyword evidence="11" id="KW-1185">Reference proteome</keyword>
<dbReference type="Proteomes" id="UP000001307">
    <property type="component" value="Unassembled WGS sequence"/>
</dbReference>